<feature type="non-terminal residue" evidence="1">
    <location>
        <position position="397"/>
    </location>
</feature>
<evidence type="ECO:0000313" key="2">
    <source>
        <dbReference type="Proteomes" id="UP001597011"/>
    </source>
</evidence>
<name>A0ABW3BXP0_9FLAO</name>
<dbReference type="InterPro" id="IPR025667">
    <property type="entry name" value="SprB_repeat"/>
</dbReference>
<dbReference type="EMBL" id="JBHTIB010000024">
    <property type="protein sequence ID" value="MFD0837252.1"/>
    <property type="molecule type" value="Genomic_DNA"/>
</dbReference>
<feature type="non-terminal residue" evidence="1">
    <location>
        <position position="1"/>
    </location>
</feature>
<reference evidence="2" key="1">
    <citation type="journal article" date="2019" name="Int. J. Syst. Evol. Microbiol.">
        <title>The Global Catalogue of Microorganisms (GCM) 10K type strain sequencing project: providing services to taxonomists for standard genome sequencing and annotation.</title>
        <authorList>
            <consortium name="The Broad Institute Genomics Platform"/>
            <consortium name="The Broad Institute Genome Sequencing Center for Infectious Disease"/>
            <person name="Wu L."/>
            <person name="Ma J."/>
        </authorList>
    </citation>
    <scope>NUCLEOTIDE SEQUENCE [LARGE SCALE GENOMIC DNA]</scope>
    <source>
        <strain evidence="2">CCUG 60529</strain>
    </source>
</reference>
<dbReference type="Proteomes" id="UP001597011">
    <property type="component" value="Unassembled WGS sequence"/>
</dbReference>
<gene>
    <name evidence="1" type="ORF">ACFQ0I_15845</name>
</gene>
<dbReference type="Pfam" id="PF13573">
    <property type="entry name" value="SprB"/>
    <property type="match status" value="4"/>
</dbReference>
<sequence>DANGCTYQESYTVVPVTNITVSGALINDVSCNGGSNGAVDFTVSNFAGTYSYTVNGGPAVVGQSSVTINLTGLPIGNQQIVVTDEITGCTDTFTVLVSEPASPLTFTATTTNVYCTNDESQITVTVSGGTVSYTYAAVVTGNPAPLAAAYGSSNVVTVDTNSGADLVWDVYVRDANGCTEMNTVTVILDPLPSVSTPTLASNQCTVTSGFTFTAFGETGVAPFTYSINGGASYQASPTFTVNAPGTYTVTIRDANGCTADSTTATVVYAPLNSVITLTKELDCTGTPDAEITGTITGGLAPYTYEVSINGAGYAALGPVVSPYTYTTASAGTYQFRITDANGCLAETNIITIDALTNPSFTESHTNVSCNGGSDGSIVVTASGGVAPYEYSIDNGAT</sequence>
<dbReference type="RefSeq" id="WP_379943937.1">
    <property type="nucleotide sequence ID" value="NZ_JBHTIB010000024.1"/>
</dbReference>
<evidence type="ECO:0000313" key="1">
    <source>
        <dbReference type="EMBL" id="MFD0837252.1"/>
    </source>
</evidence>
<organism evidence="1 2">
    <name type="scientific">Mariniflexile aquimaris</name>
    <dbReference type="NCBI Taxonomy" id="881009"/>
    <lineage>
        <taxon>Bacteria</taxon>
        <taxon>Pseudomonadati</taxon>
        <taxon>Bacteroidota</taxon>
        <taxon>Flavobacteriia</taxon>
        <taxon>Flavobacteriales</taxon>
        <taxon>Flavobacteriaceae</taxon>
        <taxon>Mariniflexile</taxon>
    </lineage>
</organism>
<dbReference type="Gene3D" id="2.40.10.10">
    <property type="entry name" value="Trypsin-like serine proteases"/>
    <property type="match status" value="1"/>
</dbReference>
<comment type="caution">
    <text evidence="1">The sequence shown here is derived from an EMBL/GenBank/DDBJ whole genome shotgun (WGS) entry which is preliminary data.</text>
</comment>
<proteinExistence type="predicted"/>
<protein>
    <submittedName>
        <fullName evidence="1">SprB repeat-containing protein</fullName>
    </submittedName>
</protein>
<dbReference type="InterPro" id="IPR043504">
    <property type="entry name" value="Peptidase_S1_PA_chymotrypsin"/>
</dbReference>
<accession>A0ABW3BXP0</accession>
<keyword evidence="2" id="KW-1185">Reference proteome</keyword>